<dbReference type="EMBL" id="DSDS01000035">
    <property type="protein sequence ID" value="HET97383.1"/>
    <property type="molecule type" value="Genomic_DNA"/>
</dbReference>
<dbReference type="SMART" id="SM00028">
    <property type="entry name" value="TPR"/>
    <property type="match status" value="1"/>
</dbReference>
<dbReference type="PROSITE" id="PS50005">
    <property type="entry name" value="TPR"/>
    <property type="match status" value="1"/>
</dbReference>
<dbReference type="SUPFAM" id="SSF48452">
    <property type="entry name" value="TPR-like"/>
    <property type="match status" value="1"/>
</dbReference>
<organism evidence="2">
    <name type="scientific">Desulfurivibrio alkaliphilus</name>
    <dbReference type="NCBI Taxonomy" id="427923"/>
    <lineage>
        <taxon>Bacteria</taxon>
        <taxon>Pseudomonadati</taxon>
        <taxon>Thermodesulfobacteriota</taxon>
        <taxon>Desulfobulbia</taxon>
        <taxon>Desulfobulbales</taxon>
        <taxon>Desulfobulbaceae</taxon>
        <taxon>Desulfurivibrio</taxon>
    </lineage>
</organism>
<proteinExistence type="predicted"/>
<keyword evidence="1" id="KW-0802">TPR repeat</keyword>
<name>A0A7C2THW2_9BACT</name>
<dbReference type="Proteomes" id="UP000885986">
    <property type="component" value="Unassembled WGS sequence"/>
</dbReference>
<protein>
    <submittedName>
        <fullName evidence="2">Tetratricopeptide repeat protein</fullName>
    </submittedName>
</protein>
<feature type="non-terminal residue" evidence="2">
    <location>
        <position position="112"/>
    </location>
</feature>
<comment type="caution">
    <text evidence="2">The sequence shown here is derived from an EMBL/GenBank/DDBJ whole genome shotgun (WGS) entry which is preliminary data.</text>
</comment>
<evidence type="ECO:0000313" key="2">
    <source>
        <dbReference type="EMBL" id="HET97383.1"/>
    </source>
</evidence>
<evidence type="ECO:0000256" key="1">
    <source>
        <dbReference type="PROSITE-ProRule" id="PRU00339"/>
    </source>
</evidence>
<gene>
    <name evidence="2" type="ORF">ENN98_01505</name>
</gene>
<feature type="repeat" description="TPR" evidence="1">
    <location>
        <begin position="60"/>
        <end position="93"/>
    </location>
</feature>
<dbReference type="InterPro" id="IPR011990">
    <property type="entry name" value="TPR-like_helical_dom_sf"/>
</dbReference>
<dbReference type="InterPro" id="IPR019734">
    <property type="entry name" value="TPR_rpt"/>
</dbReference>
<dbReference type="Pfam" id="PF13431">
    <property type="entry name" value="TPR_17"/>
    <property type="match status" value="1"/>
</dbReference>
<accession>A0A7C2THW2</accession>
<reference evidence="2" key="1">
    <citation type="journal article" date="2020" name="mSystems">
        <title>Genome- and Community-Level Interaction Insights into Carbon Utilization and Element Cycling Functions of Hydrothermarchaeota in Hydrothermal Sediment.</title>
        <authorList>
            <person name="Zhou Z."/>
            <person name="Liu Y."/>
            <person name="Xu W."/>
            <person name="Pan J."/>
            <person name="Luo Z.H."/>
            <person name="Li M."/>
        </authorList>
    </citation>
    <scope>NUCLEOTIDE SEQUENCE [LARGE SCALE GENOMIC DNA]</scope>
    <source>
        <strain evidence="2">SpSt-1224</strain>
    </source>
</reference>
<dbReference type="Gene3D" id="1.25.40.10">
    <property type="entry name" value="Tetratricopeptide repeat domain"/>
    <property type="match status" value="1"/>
</dbReference>
<sequence>MLLASFWLVAIPGPAATPPAPVASQLNQWSSQAALLEQQRNWPELLKHSFRWSRAIPNDHQAWFNMGLAQEQLALADKAMGSYRQALRLNPQFAPAWYNLGVLLREAGRTNE</sequence>
<dbReference type="AlphaFoldDB" id="A0A7C2THW2"/>